<keyword evidence="8" id="KW-0675">Receptor</keyword>
<feature type="domain" description="RING-type" evidence="6">
    <location>
        <begin position="32"/>
        <end position="72"/>
    </location>
</feature>
<feature type="zinc finger region" description="TRAF-type" evidence="4">
    <location>
        <begin position="114"/>
        <end position="166"/>
    </location>
</feature>
<dbReference type="GO" id="GO:0008270">
    <property type="term" value="F:zinc ion binding"/>
    <property type="evidence" value="ECO:0007669"/>
    <property type="project" value="UniProtKB-KW"/>
</dbReference>
<keyword evidence="1 4" id="KW-0479">Metal-binding</keyword>
<dbReference type="InterPro" id="IPR001841">
    <property type="entry name" value="Znf_RING"/>
</dbReference>
<gene>
    <name evidence="8" type="ORF">GBAR_LOCUS21138</name>
</gene>
<sequence length="285" mass="32904">MAAIAESVKGQNRGGYDCEFVTPPPDVIQIECPICLQIPKQPCLISCPCGKEFCRECIERIKEDDKPCPLCNLSDFTFLRHHGSERYLKAQEVWCSHKKDGCKWRGKLGEYEQHLNSNPSQENQLTGCQFVEIECGNGCGEWFQRRNIASHQKGVCPKRPYSCEHCHEYESNFEDVTKNHYPQCVKYPVTCPNKCRDAPFERQNVNNHVKDECPLTEVDCPLHYAGCEVRLPRKDMPEHMTDTVTHLTLLATVTQSLLKENQELRQTTEDLKKENQKQQKQNEDK</sequence>
<dbReference type="EMBL" id="CASHTH010002960">
    <property type="protein sequence ID" value="CAI8037811.1"/>
    <property type="molecule type" value="Genomic_DNA"/>
</dbReference>
<protein>
    <submittedName>
        <fullName evidence="8">TNF receptor-associated factor 4</fullName>
    </submittedName>
</protein>
<feature type="domain" description="TRAF-type" evidence="7">
    <location>
        <begin position="114"/>
        <end position="166"/>
    </location>
</feature>
<evidence type="ECO:0000256" key="2">
    <source>
        <dbReference type="ARBA" id="ARBA00022771"/>
    </source>
</evidence>
<dbReference type="SMART" id="SM00184">
    <property type="entry name" value="RING"/>
    <property type="match status" value="1"/>
</dbReference>
<dbReference type="Pfam" id="PF00097">
    <property type="entry name" value="zf-C3HC4"/>
    <property type="match status" value="1"/>
</dbReference>
<dbReference type="PANTHER" id="PTHR10131:SF94">
    <property type="entry name" value="TNF RECEPTOR-ASSOCIATED FACTOR 4"/>
    <property type="match status" value="1"/>
</dbReference>
<dbReference type="Gene3D" id="3.30.40.10">
    <property type="entry name" value="Zinc/RING finger domain, C3HC4 (zinc finger)"/>
    <property type="match status" value="3"/>
</dbReference>
<evidence type="ECO:0000256" key="5">
    <source>
        <dbReference type="SAM" id="MobiDB-lite"/>
    </source>
</evidence>
<feature type="non-terminal residue" evidence="8">
    <location>
        <position position="1"/>
    </location>
</feature>
<evidence type="ECO:0000259" key="6">
    <source>
        <dbReference type="PROSITE" id="PS50089"/>
    </source>
</evidence>
<keyword evidence="3 4" id="KW-0862">Zinc</keyword>
<dbReference type="Proteomes" id="UP001174909">
    <property type="component" value="Unassembled WGS sequence"/>
</dbReference>
<evidence type="ECO:0000256" key="4">
    <source>
        <dbReference type="PROSITE-ProRule" id="PRU00207"/>
    </source>
</evidence>
<evidence type="ECO:0000256" key="3">
    <source>
        <dbReference type="ARBA" id="ARBA00022833"/>
    </source>
</evidence>
<dbReference type="Pfam" id="PF02176">
    <property type="entry name" value="zf-TRAF"/>
    <property type="match status" value="2"/>
</dbReference>
<proteinExistence type="predicted"/>
<keyword evidence="2 4" id="KW-0863">Zinc-finger</keyword>
<dbReference type="SUPFAM" id="SSF57850">
    <property type="entry name" value="RING/U-box"/>
    <property type="match status" value="1"/>
</dbReference>
<feature type="region of interest" description="Disordered" evidence="5">
    <location>
        <begin position="264"/>
        <end position="285"/>
    </location>
</feature>
<feature type="domain" description="TRAF-type" evidence="7">
    <location>
        <begin position="180"/>
        <end position="236"/>
    </location>
</feature>
<dbReference type="InterPro" id="IPR013083">
    <property type="entry name" value="Znf_RING/FYVE/PHD"/>
</dbReference>
<feature type="zinc finger region" description="TRAF-type" evidence="4">
    <location>
        <begin position="180"/>
        <end position="236"/>
    </location>
</feature>
<dbReference type="InterPro" id="IPR018957">
    <property type="entry name" value="Znf_C3HC4_RING-type"/>
</dbReference>
<name>A0AA35X2V5_GEOBA</name>
<organism evidence="8 9">
    <name type="scientific">Geodia barretti</name>
    <name type="common">Barrett's horny sponge</name>
    <dbReference type="NCBI Taxonomy" id="519541"/>
    <lineage>
        <taxon>Eukaryota</taxon>
        <taxon>Metazoa</taxon>
        <taxon>Porifera</taxon>
        <taxon>Demospongiae</taxon>
        <taxon>Heteroscleromorpha</taxon>
        <taxon>Tetractinellida</taxon>
        <taxon>Astrophorina</taxon>
        <taxon>Geodiidae</taxon>
        <taxon>Geodia</taxon>
    </lineage>
</organism>
<evidence type="ECO:0000313" key="9">
    <source>
        <dbReference type="Proteomes" id="UP001174909"/>
    </source>
</evidence>
<evidence type="ECO:0000259" key="7">
    <source>
        <dbReference type="PROSITE" id="PS50145"/>
    </source>
</evidence>
<dbReference type="InterPro" id="IPR001293">
    <property type="entry name" value="Znf_TRAF"/>
</dbReference>
<evidence type="ECO:0000313" key="8">
    <source>
        <dbReference type="EMBL" id="CAI8037811.1"/>
    </source>
</evidence>
<reference evidence="8" key="1">
    <citation type="submission" date="2023-03" db="EMBL/GenBank/DDBJ databases">
        <authorList>
            <person name="Steffen K."/>
            <person name="Cardenas P."/>
        </authorList>
    </citation>
    <scope>NUCLEOTIDE SEQUENCE</scope>
</reference>
<dbReference type="PROSITE" id="PS50145">
    <property type="entry name" value="ZF_TRAF"/>
    <property type="match status" value="2"/>
</dbReference>
<dbReference type="AlphaFoldDB" id="A0AA35X2V5"/>
<dbReference type="PROSITE" id="PS50089">
    <property type="entry name" value="ZF_RING_2"/>
    <property type="match status" value="1"/>
</dbReference>
<evidence type="ECO:0000256" key="1">
    <source>
        <dbReference type="ARBA" id="ARBA00022723"/>
    </source>
</evidence>
<keyword evidence="9" id="KW-1185">Reference proteome</keyword>
<comment type="caution">
    <text evidence="8">The sequence shown here is derived from an EMBL/GenBank/DDBJ whole genome shotgun (WGS) entry which is preliminary data.</text>
</comment>
<dbReference type="PANTHER" id="PTHR10131">
    <property type="entry name" value="TNF RECEPTOR ASSOCIATED FACTOR"/>
    <property type="match status" value="1"/>
</dbReference>
<accession>A0AA35X2V5</accession>
<dbReference type="SUPFAM" id="SSF49599">
    <property type="entry name" value="TRAF domain-like"/>
    <property type="match status" value="1"/>
</dbReference>